<reference evidence="3 4" key="1">
    <citation type="submission" date="2024-06" db="EMBL/GenBank/DDBJ databases">
        <authorList>
            <person name="Li Z."/>
            <person name="Jiang Y."/>
        </authorList>
    </citation>
    <scope>NUCLEOTIDE SEQUENCE [LARGE SCALE GENOMIC DNA]</scope>
    <source>
        <strain evidence="3 4">HSW-8</strain>
    </source>
</reference>
<feature type="active site" description="Proton acceptor" evidence="2">
    <location>
        <position position="132"/>
    </location>
</feature>
<organism evidence="3 4">
    <name type="scientific">Sinimarinibacterium thermocellulolyticum</name>
    <dbReference type="NCBI Taxonomy" id="3170016"/>
    <lineage>
        <taxon>Bacteria</taxon>
        <taxon>Pseudomonadati</taxon>
        <taxon>Pseudomonadota</taxon>
        <taxon>Gammaproteobacteria</taxon>
        <taxon>Nevskiales</taxon>
        <taxon>Nevskiaceae</taxon>
        <taxon>Sinimarinibacterium</taxon>
    </lineage>
</organism>
<sequence length="197" mass="22080">MPAERPGNRLFFALWPDEATRAACAEAARVLRLRMQPRGAPSVAQRYHLTLLFLGDDVPEVAETAARQVASHVRARPFTLRLDHAGSFRNREVPWWLGSREPPPALSTLHERLREALLRARVPVQPMRFSPHLTIHRDAGAPLPPTLIQPIEWPVRDFVLIRSHIGRAPVVYEQVGCWPLDPDAPEAAAGGGQMRLL</sequence>
<dbReference type="Proteomes" id="UP001465331">
    <property type="component" value="Unassembled WGS sequence"/>
</dbReference>
<name>A0ABV2A5K4_9GAMM</name>
<dbReference type="EC" id="3.1.4.58" evidence="2"/>
<comment type="catalytic activity">
    <reaction evidence="2">
        <text>a 3'-end 2',3'-cyclophospho-ribonucleotide-RNA + H2O = a 3'-end 2'-phospho-ribonucleotide-RNA + H(+)</text>
        <dbReference type="Rhea" id="RHEA:11828"/>
        <dbReference type="Rhea" id="RHEA-COMP:10464"/>
        <dbReference type="Rhea" id="RHEA-COMP:17353"/>
        <dbReference type="ChEBI" id="CHEBI:15377"/>
        <dbReference type="ChEBI" id="CHEBI:15378"/>
        <dbReference type="ChEBI" id="CHEBI:83064"/>
        <dbReference type="ChEBI" id="CHEBI:173113"/>
        <dbReference type="EC" id="3.1.4.58"/>
    </reaction>
</comment>
<feature type="short sequence motif" description="HXTX 2" evidence="2">
    <location>
        <begin position="132"/>
        <end position="135"/>
    </location>
</feature>
<proteinExistence type="inferred from homology"/>
<comment type="function">
    <text evidence="2">Hydrolyzes RNA 2',3'-cyclic phosphodiester to an RNA 2'-phosphomonoester.</text>
</comment>
<comment type="similarity">
    <text evidence="2">Belongs to the 2H phosphoesterase superfamily. ThpR family.</text>
</comment>
<accession>A0ABV2A5K4</accession>
<dbReference type="InterPro" id="IPR009097">
    <property type="entry name" value="Cyclic_Pdiesterase"/>
</dbReference>
<evidence type="ECO:0000256" key="2">
    <source>
        <dbReference type="HAMAP-Rule" id="MF_01940"/>
    </source>
</evidence>
<evidence type="ECO:0000313" key="4">
    <source>
        <dbReference type="Proteomes" id="UP001465331"/>
    </source>
</evidence>
<keyword evidence="4" id="KW-1185">Reference proteome</keyword>
<dbReference type="EMBL" id="JBEPIJ010000001">
    <property type="protein sequence ID" value="MES0872543.1"/>
    <property type="molecule type" value="Genomic_DNA"/>
</dbReference>
<dbReference type="PANTHER" id="PTHR35561">
    <property type="entry name" value="RNA 2',3'-CYCLIC PHOSPHODIESTERASE"/>
    <property type="match status" value="1"/>
</dbReference>
<feature type="active site" description="Proton donor" evidence="2">
    <location>
        <position position="48"/>
    </location>
</feature>
<dbReference type="HAMAP" id="MF_01940">
    <property type="entry name" value="RNA_CPDase"/>
    <property type="match status" value="1"/>
</dbReference>
<dbReference type="PANTHER" id="PTHR35561:SF1">
    <property type="entry name" value="RNA 2',3'-CYCLIC PHOSPHODIESTERASE"/>
    <property type="match status" value="1"/>
</dbReference>
<feature type="short sequence motif" description="HXTX 1" evidence="2">
    <location>
        <begin position="48"/>
        <end position="51"/>
    </location>
</feature>
<dbReference type="Pfam" id="PF13563">
    <property type="entry name" value="2_5_RNA_ligase2"/>
    <property type="match status" value="1"/>
</dbReference>
<dbReference type="NCBIfam" id="TIGR02258">
    <property type="entry name" value="2_5_ligase"/>
    <property type="match status" value="1"/>
</dbReference>
<comment type="caution">
    <text evidence="3">The sequence shown here is derived from an EMBL/GenBank/DDBJ whole genome shotgun (WGS) entry which is preliminary data.</text>
</comment>
<dbReference type="InterPro" id="IPR004175">
    <property type="entry name" value="RNA_CPDase"/>
</dbReference>
<keyword evidence="1 2" id="KW-0378">Hydrolase</keyword>
<dbReference type="Gene3D" id="3.90.1140.10">
    <property type="entry name" value="Cyclic phosphodiesterase"/>
    <property type="match status" value="1"/>
</dbReference>
<protein>
    <recommendedName>
        <fullName evidence="2">RNA 2',3'-cyclic phosphodiesterase</fullName>
        <shortName evidence="2">RNA 2',3'-CPDase</shortName>
        <ecNumber evidence="2">3.1.4.58</ecNumber>
    </recommendedName>
</protein>
<dbReference type="SUPFAM" id="SSF55144">
    <property type="entry name" value="LigT-like"/>
    <property type="match status" value="1"/>
</dbReference>
<evidence type="ECO:0000313" key="3">
    <source>
        <dbReference type="EMBL" id="MES0872543.1"/>
    </source>
</evidence>
<evidence type="ECO:0000256" key="1">
    <source>
        <dbReference type="ARBA" id="ARBA00022801"/>
    </source>
</evidence>
<gene>
    <name evidence="3" type="primary">thpR</name>
    <name evidence="3" type="ORF">ABSH63_00750</name>
</gene>
<dbReference type="RefSeq" id="WP_352886474.1">
    <property type="nucleotide sequence ID" value="NZ_JBEPIJ010000001.1"/>
</dbReference>